<name>A0A813FCC5_POLGL</name>
<dbReference type="Proteomes" id="UP000654075">
    <property type="component" value="Unassembled WGS sequence"/>
</dbReference>
<dbReference type="GO" id="GO:0008757">
    <property type="term" value="F:S-adenosylmethionine-dependent methyltransferase activity"/>
    <property type="evidence" value="ECO:0007669"/>
    <property type="project" value="InterPro"/>
</dbReference>
<dbReference type="OrthoDB" id="2013972at2759"/>
<dbReference type="Pfam" id="PF00254">
    <property type="entry name" value="FKBP_C"/>
    <property type="match status" value="1"/>
</dbReference>
<evidence type="ECO:0000259" key="3">
    <source>
        <dbReference type="PROSITE" id="PS50059"/>
    </source>
</evidence>
<dbReference type="EMBL" id="CAJNNV010025000">
    <property type="protein sequence ID" value="CAE8611227.1"/>
    <property type="molecule type" value="Genomic_DNA"/>
</dbReference>
<dbReference type="Pfam" id="PF08241">
    <property type="entry name" value="Methyltransf_11"/>
    <property type="match status" value="1"/>
</dbReference>
<gene>
    <name evidence="4" type="ORF">PGLA1383_LOCUS29032</name>
</gene>
<accession>A0A813FCC5</accession>
<reference evidence="4" key="1">
    <citation type="submission" date="2021-02" db="EMBL/GenBank/DDBJ databases">
        <authorList>
            <person name="Dougan E. K."/>
            <person name="Rhodes N."/>
            <person name="Thang M."/>
            <person name="Chan C."/>
        </authorList>
    </citation>
    <scope>NUCLEOTIDE SEQUENCE</scope>
</reference>
<dbReference type="AlphaFoldDB" id="A0A813FCC5"/>
<dbReference type="SUPFAM" id="SSF54534">
    <property type="entry name" value="FKBP-like"/>
    <property type="match status" value="1"/>
</dbReference>
<feature type="domain" description="PPIase FKBP-type" evidence="3">
    <location>
        <begin position="89"/>
        <end position="184"/>
    </location>
</feature>
<keyword evidence="2" id="KW-1133">Transmembrane helix</keyword>
<evidence type="ECO:0000313" key="5">
    <source>
        <dbReference type="Proteomes" id="UP000654075"/>
    </source>
</evidence>
<sequence>MVSALAAAGAATQRLSPARAAVVARHVTGSRYQPAFLGRAVASVAAPLAAAAAVAAVSLGSARRRQSSVVRASPLVAMAVDFKRAAAVGDEVLVRYTGTLVEDGSVFDSSEGREPLSFTIGAHEVVTGFDKAVRGMKVGEKIKVTLLPEEAYGQRQDDLLIGLPAEKVPPGLEVGQQVMLGQGSQKIPVRVKQILPDGSAMLDANSPMAGKTLAFEIELVGFRDVVKGLEVAGWQGKRFQVPFAVANSPVSQVLQTPSWPPAWPYTAADFKRQDESDDSRFYDEPRFVTHIDDDAIASIRGFYGLHFAQAPQGEYSVLDICSSWVSHFPEDLRAKRVAITGFRVWELAANKQATEFQVRNLNVEPKLPYGDNEFDFVTNVVSVDYLNKPREVFQEMHRVLKPGGVAIMSFSNRCFSSKAIAMWVANMSDGPGHCQIVGTHPSSVS</sequence>
<dbReference type="EC" id="5.2.1.8" evidence="1"/>
<dbReference type="InterPro" id="IPR029063">
    <property type="entry name" value="SAM-dependent_MTases_sf"/>
</dbReference>
<evidence type="ECO:0000313" key="4">
    <source>
        <dbReference type="EMBL" id="CAE8611227.1"/>
    </source>
</evidence>
<dbReference type="PANTHER" id="PTHR43036:SF2">
    <property type="entry name" value="OS04G0481300 PROTEIN"/>
    <property type="match status" value="1"/>
</dbReference>
<dbReference type="GO" id="GO:0003755">
    <property type="term" value="F:peptidyl-prolyl cis-trans isomerase activity"/>
    <property type="evidence" value="ECO:0007669"/>
    <property type="project" value="UniProtKB-KW"/>
</dbReference>
<dbReference type="PROSITE" id="PS50059">
    <property type="entry name" value="FKBP_PPIASE"/>
    <property type="match status" value="1"/>
</dbReference>
<comment type="catalytic activity">
    <reaction evidence="1">
        <text>[protein]-peptidylproline (omega=180) = [protein]-peptidylproline (omega=0)</text>
        <dbReference type="Rhea" id="RHEA:16237"/>
        <dbReference type="Rhea" id="RHEA-COMP:10747"/>
        <dbReference type="Rhea" id="RHEA-COMP:10748"/>
        <dbReference type="ChEBI" id="CHEBI:83833"/>
        <dbReference type="ChEBI" id="CHEBI:83834"/>
        <dbReference type="EC" id="5.2.1.8"/>
    </reaction>
</comment>
<evidence type="ECO:0000256" key="2">
    <source>
        <dbReference type="SAM" id="Phobius"/>
    </source>
</evidence>
<keyword evidence="1" id="KW-0697">Rotamase</keyword>
<proteinExistence type="predicted"/>
<feature type="transmembrane region" description="Helical" evidence="2">
    <location>
        <begin position="36"/>
        <end position="59"/>
    </location>
</feature>
<dbReference type="PANTHER" id="PTHR43036">
    <property type="entry name" value="OSJNBB0011N17.9 PROTEIN"/>
    <property type="match status" value="1"/>
</dbReference>
<dbReference type="Gene3D" id="3.40.50.150">
    <property type="entry name" value="Vaccinia Virus protein VP39"/>
    <property type="match status" value="1"/>
</dbReference>
<comment type="caution">
    <text evidence="4">The sequence shown here is derived from an EMBL/GenBank/DDBJ whole genome shotgun (WGS) entry which is preliminary data.</text>
</comment>
<dbReference type="Gene3D" id="3.10.50.40">
    <property type="match status" value="1"/>
</dbReference>
<dbReference type="SUPFAM" id="SSF53335">
    <property type="entry name" value="S-adenosyl-L-methionine-dependent methyltransferases"/>
    <property type="match status" value="1"/>
</dbReference>
<evidence type="ECO:0000256" key="1">
    <source>
        <dbReference type="PROSITE-ProRule" id="PRU00277"/>
    </source>
</evidence>
<dbReference type="CDD" id="cd02440">
    <property type="entry name" value="AdoMet_MTases"/>
    <property type="match status" value="1"/>
</dbReference>
<keyword evidence="1" id="KW-0413">Isomerase</keyword>
<keyword evidence="5" id="KW-1185">Reference proteome</keyword>
<protein>
    <recommendedName>
        <fullName evidence="1">peptidylprolyl isomerase</fullName>
        <ecNumber evidence="1">5.2.1.8</ecNumber>
    </recommendedName>
</protein>
<dbReference type="InterPro" id="IPR001179">
    <property type="entry name" value="PPIase_FKBP_dom"/>
</dbReference>
<dbReference type="InterPro" id="IPR046357">
    <property type="entry name" value="PPIase_dom_sf"/>
</dbReference>
<organism evidence="4 5">
    <name type="scientific">Polarella glacialis</name>
    <name type="common">Dinoflagellate</name>
    <dbReference type="NCBI Taxonomy" id="89957"/>
    <lineage>
        <taxon>Eukaryota</taxon>
        <taxon>Sar</taxon>
        <taxon>Alveolata</taxon>
        <taxon>Dinophyceae</taxon>
        <taxon>Suessiales</taxon>
        <taxon>Suessiaceae</taxon>
        <taxon>Polarella</taxon>
    </lineage>
</organism>
<dbReference type="InterPro" id="IPR013216">
    <property type="entry name" value="Methyltransf_11"/>
</dbReference>
<keyword evidence="2" id="KW-0812">Transmembrane</keyword>
<keyword evidence="2" id="KW-0472">Membrane</keyword>